<dbReference type="PANTHER" id="PTHR16305">
    <property type="entry name" value="TESTICULAR SOLUBLE ADENYLYL CYCLASE"/>
    <property type="match status" value="1"/>
</dbReference>
<dbReference type="SMART" id="SM00421">
    <property type="entry name" value="HTH_LUXR"/>
    <property type="match status" value="1"/>
</dbReference>
<dbReference type="CDD" id="cd06170">
    <property type="entry name" value="LuxR_C_like"/>
    <property type="match status" value="1"/>
</dbReference>
<gene>
    <name evidence="4" type="ORF">GCM10009765_38430</name>
</gene>
<dbReference type="PRINTS" id="PR00038">
    <property type="entry name" value="HTHLUXR"/>
</dbReference>
<dbReference type="InterPro" id="IPR000792">
    <property type="entry name" value="Tscrpt_reg_LuxR_C"/>
</dbReference>
<evidence type="ECO:0000313" key="5">
    <source>
        <dbReference type="Proteomes" id="UP001500618"/>
    </source>
</evidence>
<dbReference type="PANTHER" id="PTHR16305:SF35">
    <property type="entry name" value="TRANSCRIPTIONAL ACTIVATOR DOMAIN"/>
    <property type="match status" value="1"/>
</dbReference>
<dbReference type="PROSITE" id="PS50043">
    <property type="entry name" value="HTH_LUXR_2"/>
    <property type="match status" value="1"/>
</dbReference>
<dbReference type="Pfam" id="PF13191">
    <property type="entry name" value="AAA_16"/>
    <property type="match status" value="1"/>
</dbReference>
<evidence type="ECO:0000256" key="1">
    <source>
        <dbReference type="ARBA" id="ARBA00022741"/>
    </source>
</evidence>
<dbReference type="InterPro" id="IPR016032">
    <property type="entry name" value="Sig_transdc_resp-reg_C-effctor"/>
</dbReference>
<protein>
    <submittedName>
        <fullName evidence="4">Helix-turn-helix transcriptional regulator</fullName>
    </submittedName>
</protein>
<dbReference type="InterPro" id="IPR041664">
    <property type="entry name" value="AAA_16"/>
</dbReference>
<dbReference type="SUPFAM" id="SSF48452">
    <property type="entry name" value="TPR-like"/>
    <property type="match status" value="1"/>
</dbReference>
<keyword evidence="5" id="KW-1185">Reference proteome</keyword>
<dbReference type="SUPFAM" id="SSF52540">
    <property type="entry name" value="P-loop containing nucleoside triphosphate hydrolases"/>
    <property type="match status" value="1"/>
</dbReference>
<comment type="caution">
    <text evidence="4">The sequence shown here is derived from an EMBL/GenBank/DDBJ whole genome shotgun (WGS) entry which is preliminary data.</text>
</comment>
<proteinExistence type="predicted"/>
<reference evidence="4 5" key="1">
    <citation type="journal article" date="2019" name="Int. J. Syst. Evol. Microbiol.">
        <title>The Global Catalogue of Microorganisms (GCM) 10K type strain sequencing project: providing services to taxonomists for standard genome sequencing and annotation.</title>
        <authorList>
            <consortium name="The Broad Institute Genomics Platform"/>
            <consortium name="The Broad Institute Genome Sequencing Center for Infectious Disease"/>
            <person name="Wu L."/>
            <person name="Ma J."/>
        </authorList>
    </citation>
    <scope>NUCLEOTIDE SEQUENCE [LARGE SCALE GENOMIC DNA]</scope>
    <source>
        <strain evidence="4 5">JCM 14718</strain>
    </source>
</reference>
<evidence type="ECO:0000256" key="2">
    <source>
        <dbReference type="ARBA" id="ARBA00022840"/>
    </source>
</evidence>
<dbReference type="Gene3D" id="1.25.40.10">
    <property type="entry name" value="Tetratricopeptide repeat domain"/>
    <property type="match status" value="1"/>
</dbReference>
<organism evidence="4 5">
    <name type="scientific">Fodinicola feengrottensis</name>
    <dbReference type="NCBI Taxonomy" id="435914"/>
    <lineage>
        <taxon>Bacteria</taxon>
        <taxon>Bacillati</taxon>
        <taxon>Actinomycetota</taxon>
        <taxon>Actinomycetes</taxon>
        <taxon>Mycobacteriales</taxon>
        <taxon>Fodinicola</taxon>
    </lineage>
</organism>
<dbReference type="InterPro" id="IPR011990">
    <property type="entry name" value="TPR-like_helical_dom_sf"/>
</dbReference>
<dbReference type="PROSITE" id="PS00622">
    <property type="entry name" value="HTH_LUXR_1"/>
    <property type="match status" value="1"/>
</dbReference>
<keyword evidence="2" id="KW-0067">ATP-binding</keyword>
<accession>A0ABN2HC85</accession>
<dbReference type="Gene3D" id="1.10.10.10">
    <property type="entry name" value="Winged helix-like DNA-binding domain superfamily/Winged helix DNA-binding domain"/>
    <property type="match status" value="1"/>
</dbReference>
<sequence length="912" mass="96591">MLLTGEAGIGKSRLAVETTALAARRGFGVLEGRADPLQAGLAYAPVVEALRPRLAAMTAPHAARVLDGLTDLGRLFTHPALPGQLSAGDPELDRIRMFEAVVQLFQRLAEQQPTVLFVDDLHWADSGTVELVHYIGRSTSGQRLLVLASYRVGELTGLLGDLAADVRRRDPDAELTLAPLAGPAVAQLIGDLLGAEPAPSMVRGVTERTGGVPLFVTALVQSGAESALESGQLPVIVRDVVLGRLQRLGEDERRLLEIVAVAGEGASEDVLRAVWLSGDFDAQLGNLIASGLVVERESGRSLAYRVGHPLYAEVAYAELTAKERRGMHAALATAIDSVRADDVLALAPHYLGAGDLLVSQRAIDILAEAGWRAIRVTAYGEAVRYLSAALAETRTAGPDEAIVELLYGLTRALMCEGRIAEVVPICEEGAVLAERCGTTSRSGWFRYLLAVHASESGNSTLAEPHLGTGIPLMSDTYDDLAMRLTFELRHGDSQRLALLAAQLTSAADHDSSPHASASAHIGQEITALLAGDFAAAKREAQQARDLTSSDTGFPLLLERATRDLIGLSVLAGDAAAAVRHAEHILRTEMRFGPLLAQCSARFSLSIARYLAGDAPAALLDNDRGLEVSRRISVGRSLARTQVTRAFLLAELGRSGEAATVLAKAVDGFGTGWQTDGGLRALRDLAQLALALTTGVDAAAGELSDGVVIYEPAGACLMLLFEGRAAIASADLARAAAATDRLRTIGRTAPFPDTLADRLTGLRLAAIGDPDAAADLLRSSADRTGAMGMPALAAQTRLELAELAIGDDERREIVVSCHQIFQQAGAVLWLDRCRRLARSAGLTLGSSRRTGPLTKRETQVVELVGEGLTNADIAARLFLSERTVEAHLRHSYARLGLTTRVALARWAAENIAE</sequence>
<name>A0ABN2HC85_9ACTN</name>
<dbReference type="InterPro" id="IPR036388">
    <property type="entry name" value="WH-like_DNA-bd_sf"/>
</dbReference>
<feature type="domain" description="HTH luxR-type" evidence="3">
    <location>
        <begin position="845"/>
        <end position="910"/>
    </location>
</feature>
<keyword evidence="1" id="KW-0547">Nucleotide-binding</keyword>
<evidence type="ECO:0000259" key="3">
    <source>
        <dbReference type="PROSITE" id="PS50043"/>
    </source>
</evidence>
<dbReference type="EMBL" id="BAAANY010000013">
    <property type="protein sequence ID" value="GAA1685469.1"/>
    <property type="molecule type" value="Genomic_DNA"/>
</dbReference>
<dbReference type="InterPro" id="IPR027417">
    <property type="entry name" value="P-loop_NTPase"/>
</dbReference>
<dbReference type="Pfam" id="PF00196">
    <property type="entry name" value="GerE"/>
    <property type="match status" value="1"/>
</dbReference>
<dbReference type="SUPFAM" id="SSF46894">
    <property type="entry name" value="C-terminal effector domain of the bipartite response regulators"/>
    <property type="match status" value="1"/>
</dbReference>
<evidence type="ECO:0000313" key="4">
    <source>
        <dbReference type="EMBL" id="GAA1685469.1"/>
    </source>
</evidence>
<dbReference type="Proteomes" id="UP001500618">
    <property type="component" value="Unassembled WGS sequence"/>
</dbReference>